<dbReference type="AlphaFoldDB" id="A0A5S9IL47"/>
<dbReference type="KEGG" id="uam:UABAM_01410"/>
<dbReference type="EMBL" id="AP019860">
    <property type="protein sequence ID" value="BBM83060.1"/>
    <property type="molecule type" value="Genomic_DNA"/>
</dbReference>
<name>A0A5S9IL47_UABAM</name>
<protein>
    <submittedName>
        <fullName evidence="1">Uncharacterized protein</fullName>
    </submittedName>
</protein>
<reference evidence="1 2" key="1">
    <citation type="submission" date="2019-08" db="EMBL/GenBank/DDBJ databases">
        <title>Complete genome sequence of Candidatus Uab amorphum.</title>
        <authorList>
            <person name="Shiratori T."/>
            <person name="Suzuki S."/>
            <person name="Kakizawa Y."/>
            <person name="Ishida K."/>
        </authorList>
    </citation>
    <scope>NUCLEOTIDE SEQUENCE [LARGE SCALE GENOMIC DNA]</scope>
    <source>
        <strain evidence="1 2">SRT547</strain>
    </source>
</reference>
<keyword evidence="2" id="KW-1185">Reference proteome</keyword>
<organism evidence="1 2">
    <name type="scientific">Uabimicrobium amorphum</name>
    <dbReference type="NCBI Taxonomy" id="2596890"/>
    <lineage>
        <taxon>Bacteria</taxon>
        <taxon>Pseudomonadati</taxon>
        <taxon>Planctomycetota</taxon>
        <taxon>Candidatus Uabimicrobiia</taxon>
        <taxon>Candidatus Uabimicrobiales</taxon>
        <taxon>Candidatus Uabimicrobiaceae</taxon>
        <taxon>Candidatus Uabimicrobium</taxon>
    </lineage>
</organism>
<accession>A0A5S9IL47</accession>
<dbReference type="Proteomes" id="UP000326354">
    <property type="component" value="Chromosome"/>
</dbReference>
<proteinExistence type="predicted"/>
<dbReference type="RefSeq" id="WP_151967280.1">
    <property type="nucleotide sequence ID" value="NZ_AP019860.1"/>
</dbReference>
<evidence type="ECO:0000313" key="1">
    <source>
        <dbReference type="EMBL" id="BBM83060.1"/>
    </source>
</evidence>
<sequence>MRTYIRRLKNCGLQGGTVSVSAFRGVVPTKLFLCIWPTDPNIKNRARFSVRRVDNNTLLVLHTVKSPAQSCVVKFDKTANVFDNDGFFWTAAKGHNFQLQTAEINHREVLFCADHVNKNRFFSDMLQVISASYRNEITLVEYLQKTFAVHEKNTYAFAIYLQVEFKREKIEFGNSCEEVYRFHSPRSILGDVNISALLYEYSKDYRPQMVSTAVDPKVIEETHSRDALESCETRHSVRDVLKTCIANFLHEKQSTKLNDDDYTCLVEDILENLSKVYDEN</sequence>
<evidence type="ECO:0000313" key="2">
    <source>
        <dbReference type="Proteomes" id="UP000326354"/>
    </source>
</evidence>
<gene>
    <name evidence="1" type="ORF">UABAM_01410</name>
</gene>